<evidence type="ECO:0000313" key="3">
    <source>
        <dbReference type="EMBL" id="MVT07345.1"/>
    </source>
</evidence>
<dbReference type="AlphaFoldDB" id="A0A7K1U053"/>
<dbReference type="RefSeq" id="WP_157304741.1">
    <property type="nucleotide sequence ID" value="NZ_WRXN01000001.1"/>
</dbReference>
<dbReference type="Pfam" id="PF04773">
    <property type="entry name" value="FecR"/>
    <property type="match status" value="1"/>
</dbReference>
<dbReference type="GO" id="GO:0016989">
    <property type="term" value="F:sigma factor antagonist activity"/>
    <property type="evidence" value="ECO:0007669"/>
    <property type="project" value="TreeGrafter"/>
</dbReference>
<dbReference type="InterPro" id="IPR006860">
    <property type="entry name" value="FecR"/>
</dbReference>
<gene>
    <name evidence="3" type="ORF">GO493_03660</name>
</gene>
<evidence type="ECO:0000259" key="1">
    <source>
        <dbReference type="Pfam" id="PF04773"/>
    </source>
</evidence>
<reference evidence="3 4" key="1">
    <citation type="submission" date="2019-12" db="EMBL/GenBank/DDBJ databases">
        <title>Chitinophaga sp. strain ysch24 (GDMCC 1.1355), whole genome shotgun sequence.</title>
        <authorList>
            <person name="Zhang X."/>
        </authorList>
    </citation>
    <scope>NUCLEOTIDE SEQUENCE [LARGE SCALE GENOMIC DNA]</scope>
    <source>
        <strain evidence="4">ysch24</strain>
    </source>
</reference>
<dbReference type="Proteomes" id="UP000461730">
    <property type="component" value="Unassembled WGS sequence"/>
</dbReference>
<dbReference type="InterPro" id="IPR032508">
    <property type="entry name" value="FecR_C"/>
</dbReference>
<evidence type="ECO:0000259" key="2">
    <source>
        <dbReference type="Pfam" id="PF16344"/>
    </source>
</evidence>
<protein>
    <submittedName>
        <fullName evidence="3">DUF4974 domain-containing protein</fullName>
    </submittedName>
</protein>
<dbReference type="InterPro" id="IPR012373">
    <property type="entry name" value="Ferrdict_sens_TM"/>
</dbReference>
<dbReference type="Pfam" id="PF16344">
    <property type="entry name" value="FecR_C"/>
    <property type="match status" value="1"/>
</dbReference>
<evidence type="ECO:0000313" key="4">
    <source>
        <dbReference type="Proteomes" id="UP000461730"/>
    </source>
</evidence>
<feature type="domain" description="FecR protein" evidence="1">
    <location>
        <begin position="1"/>
        <end position="73"/>
    </location>
</feature>
<dbReference type="PANTHER" id="PTHR30273">
    <property type="entry name" value="PERIPLASMIC SIGNAL SENSOR AND SIGMA FACTOR ACTIVATOR FECR-RELATED"/>
    <property type="match status" value="1"/>
</dbReference>
<proteinExistence type="predicted"/>
<dbReference type="EMBL" id="WRXN01000001">
    <property type="protein sequence ID" value="MVT07345.1"/>
    <property type="molecule type" value="Genomic_DNA"/>
</dbReference>
<feature type="domain" description="Protein FecR C-terminal" evidence="2">
    <location>
        <begin position="109"/>
        <end position="175"/>
    </location>
</feature>
<dbReference type="Gene3D" id="2.60.120.1440">
    <property type="match status" value="1"/>
</dbReference>
<accession>A0A7K1U053</accession>
<comment type="caution">
    <text evidence="3">The sequence shown here is derived from an EMBL/GenBank/DDBJ whole genome shotgun (WGS) entry which is preliminary data.</text>
</comment>
<name>A0A7K1U053_9BACT</name>
<keyword evidence="4" id="KW-1185">Reference proteome</keyword>
<dbReference type="Gene3D" id="3.55.50.30">
    <property type="match status" value="1"/>
</dbReference>
<organism evidence="3 4">
    <name type="scientific">Chitinophaga tropicalis</name>
    <dbReference type="NCBI Taxonomy" id="2683588"/>
    <lineage>
        <taxon>Bacteria</taxon>
        <taxon>Pseudomonadati</taxon>
        <taxon>Bacteroidota</taxon>
        <taxon>Chitinophagia</taxon>
        <taxon>Chitinophagales</taxon>
        <taxon>Chitinophagaceae</taxon>
        <taxon>Chitinophaga</taxon>
    </lineage>
</organism>
<dbReference type="PANTHER" id="PTHR30273:SF2">
    <property type="entry name" value="PROTEIN FECR"/>
    <property type="match status" value="1"/>
</dbReference>
<sequence length="178" mass="19826">MNSATTLKFPFKFAGNLREITIEGEAYLQVAKDPNRPFILHTPKGAVQVLGTSFNVNTYDSGMVKVSLVEGAVAFNSVKLNPGQAAISTTETTVTTLNENDLLWIKGRYKLDNTPLSEITKILPRWYGIQVVIDNSKIADKKFTGTILKSEPVEEFLDAIKITTGAEYYYKDKILHIH</sequence>